<feature type="coiled-coil region" evidence="5">
    <location>
        <begin position="1130"/>
        <end position="1178"/>
    </location>
</feature>
<dbReference type="InterPro" id="IPR051841">
    <property type="entry name" value="MT-Golgi_org_protein"/>
</dbReference>
<feature type="compositionally biased region" description="Basic and acidic residues" evidence="6">
    <location>
        <begin position="1592"/>
        <end position="1601"/>
    </location>
</feature>
<feature type="coiled-coil region" evidence="5">
    <location>
        <begin position="1028"/>
        <end position="1104"/>
    </location>
</feature>
<dbReference type="GO" id="GO:0005794">
    <property type="term" value="C:Golgi apparatus"/>
    <property type="evidence" value="ECO:0007669"/>
    <property type="project" value="TreeGrafter"/>
</dbReference>
<evidence type="ECO:0000256" key="1">
    <source>
        <dbReference type="ARBA" id="ARBA00004496"/>
    </source>
</evidence>
<dbReference type="Gene3D" id="6.10.250.3110">
    <property type="match status" value="1"/>
</dbReference>
<feature type="region of interest" description="Disordered" evidence="6">
    <location>
        <begin position="1555"/>
        <end position="1651"/>
    </location>
</feature>
<keyword evidence="8" id="KW-1185">Reference proteome</keyword>
<name>A0A3B0KX94_DROGU</name>
<feature type="compositionally biased region" description="Basic residues" evidence="6">
    <location>
        <begin position="1640"/>
        <end position="1651"/>
    </location>
</feature>
<organism evidence="7 8">
    <name type="scientific">Drosophila guanche</name>
    <name type="common">Fruit fly</name>
    <dbReference type="NCBI Taxonomy" id="7266"/>
    <lineage>
        <taxon>Eukaryota</taxon>
        <taxon>Metazoa</taxon>
        <taxon>Ecdysozoa</taxon>
        <taxon>Arthropoda</taxon>
        <taxon>Hexapoda</taxon>
        <taxon>Insecta</taxon>
        <taxon>Pterygota</taxon>
        <taxon>Neoptera</taxon>
        <taxon>Endopterygota</taxon>
        <taxon>Diptera</taxon>
        <taxon>Brachycera</taxon>
        <taxon>Muscomorpha</taxon>
        <taxon>Ephydroidea</taxon>
        <taxon>Drosophilidae</taxon>
        <taxon>Drosophila</taxon>
        <taxon>Sophophora</taxon>
    </lineage>
</organism>
<reference evidence="8" key="1">
    <citation type="submission" date="2018-01" db="EMBL/GenBank/DDBJ databases">
        <authorList>
            <person name="Alioto T."/>
            <person name="Alioto T."/>
        </authorList>
    </citation>
    <scope>NUCLEOTIDE SEQUENCE [LARGE SCALE GENOMIC DNA]</scope>
</reference>
<evidence type="ECO:0000313" key="8">
    <source>
        <dbReference type="Proteomes" id="UP000268350"/>
    </source>
</evidence>
<sequence length="1651" mass="190998">MGLRSWKRVIFAWVQKCGFVDEHFLTLEQSNINIFFLRYLEYDHMEIFLDTVSTQGSDRATPLIQFLKDVYPDFCPNLDRSGNLDRTDHLMVYTLMLHYACVIKKSEKYQLICTELSESMQRSIASFLRHIVDSQKITRNCLKDALQTSPKFVHPHALQTSPKFVHPRTIASPDTSISNSHTVVASIPQTPGTPVTLDTASPQTPTETPLHTSGDSPLPICSTPMRERERVSEADWRQMRQKLSAAEIRLAETEIKLTSTERKLATAECENSSLDEFLQEISHANSKVKNENKELKAEIGLLKEKVKIFEERATDEDAEGQMNYEHLKLGHLKEITARDKLLSETQEQLQDAINERSKEENRVRELEEQLKVCFDQISMLDLKVKELRESVMAKDMEISCLERDKQDLTQCLNVLRQESQGRREVLNSTGDLLDTSLSPGSVPENLASSVIDKQLREKEMELCQLKEEFVKLQTHIYDRLNSPVKLEPPPNPVSCFEDPTQLLEVNCAAIDMRPQVSNESEVNKLVKNIKTLRVKLDKKKKDSSTQTDADSHVTKLEEIEDLIAEKERFKDLQAVKIVELTAEVKELMERVEILSMEKSQLEHSQQKLKISEKSLASECAKLTYSMEEHRMNGSQLQSSIDALTANKIELEESLVQPARHIEDNEQIYADLMAQQDMEQARNLSHELALEHAQNAANLKKMEAKVVEWRQKYESILKKSLANEAETNENERKRQDLVESSNISMTEMRSKIDALEEKYRESQTNYGQLLFERNNRDVQYENERIEIELKLANCCRELDDRNDSHALLLKKYENRMEELNALKEEHDTLMEVSETFMKERDFMTQERDTFMNELDILKQERDTLRQEHDTLMEVRDIFMKELDTLKQERDTLKQERDTLMEELNTLKQEHDTLMEMRDSFMKERDIMTQERDTFMKELDTLKQERDTLMEVAEQHKMVLSEFQKILAQANNVTKEKELLHRELIELQKKTEQDAETITIMKDHKDLLLVKRNTLDEQHQKELVNVDLMLANCRQKLDEQNESYAMLLKERDTLMEATEQNTKELSRVQQKLEQQQKQQENMQEELKQKDAQIEALRKEKEMMRKSERTVRKDLNVLINKTDEKEAHLNQEIGSLNLQLKRTNQRLEQLVLQTETHDGEIAQLQVKIAEDGQALEAAKQEQLRLQMELQSRRELMENIEQAHKLENKSLKQQAELLQCTLQEILQVKMELQSNLLKQQDEHNKQLKLYEDQLEESENRYAFLQVNMTAQQKTSEELQIQLSQQLNVTKKDLADAMERLNATYTAAAEEEGLPDRSTLQQNCQVLQAKYQEAKKKIDELHVSLKDQRNEMEGKLEKMKNKMRTLYTAEVTRMKEKQEREAAHAKAELEAITCQNTKFEEHTRKLSNQIVRLNERILEQQKQHAITTTQLRHMQATATSEATRSTSSLSTLTVSGSATTASTATAATEDWQPFKRPSAPSSNLAMEDEEGEVFNNTYLTDLKLGRVPDITAEELNYRNSLQPPHLRSTYAAQYDVGSQDEDLKDGPHSLDDSMSALLSSSASTGARKKTMGTHYKRPGPPTPSKNGGRLSFGSSEPPREILRETCENNGNSKTPTRFKMFTSRFSIGSSTSGSSGLPRDENSPPKRRLSNMFKRK</sequence>
<feature type="compositionally biased region" description="Basic and acidic residues" evidence="6">
    <location>
        <begin position="225"/>
        <end position="234"/>
    </location>
</feature>
<keyword evidence="3" id="KW-0597">Phosphoprotein</keyword>
<dbReference type="PANTHER" id="PTHR18902:SF25">
    <property type="entry name" value="GRIP AND COILED-COIL DOMAIN-CONTAINING PROTEIN 2"/>
    <property type="match status" value="1"/>
</dbReference>
<accession>A0A3B0KX94</accession>
<dbReference type="OrthoDB" id="2436455at2759"/>
<feature type="region of interest" description="Disordered" evidence="6">
    <location>
        <begin position="1429"/>
        <end position="1481"/>
    </location>
</feature>
<feature type="coiled-coil region" evidence="5">
    <location>
        <begin position="342"/>
        <end position="418"/>
    </location>
</feature>
<feature type="coiled-coil region" evidence="5">
    <location>
        <begin position="1204"/>
        <end position="1418"/>
    </location>
</feature>
<dbReference type="EMBL" id="OUUW01000015">
    <property type="protein sequence ID" value="SPP88688.1"/>
    <property type="molecule type" value="Genomic_DNA"/>
</dbReference>
<feature type="compositionally biased region" description="Low complexity" evidence="6">
    <location>
        <begin position="1431"/>
        <end position="1463"/>
    </location>
</feature>
<feature type="compositionally biased region" description="Basic residues" evidence="6">
    <location>
        <begin position="1561"/>
        <end position="1572"/>
    </location>
</feature>
<feature type="region of interest" description="Disordered" evidence="6">
    <location>
        <begin position="722"/>
        <end position="741"/>
    </location>
</feature>
<dbReference type="PANTHER" id="PTHR18902">
    <property type="entry name" value="NUCLEAR MITOTIC APPARATUS PROTEIN 1-RELATED"/>
    <property type="match status" value="1"/>
</dbReference>
<feature type="coiled-coil region" evidence="5">
    <location>
        <begin position="577"/>
        <end position="604"/>
    </location>
</feature>
<evidence type="ECO:0000313" key="7">
    <source>
        <dbReference type="EMBL" id="SPP88688.1"/>
    </source>
</evidence>
<feature type="compositionally biased region" description="Low complexity" evidence="6">
    <location>
        <begin position="1616"/>
        <end position="1631"/>
    </location>
</feature>
<feature type="compositionally biased region" description="Polar residues" evidence="6">
    <location>
        <begin position="189"/>
        <end position="215"/>
    </location>
</feature>
<feature type="coiled-coil region" evidence="5">
    <location>
        <begin position="243"/>
        <end position="312"/>
    </location>
</feature>
<keyword evidence="4 5" id="KW-0175">Coiled coil</keyword>
<evidence type="ECO:0000256" key="4">
    <source>
        <dbReference type="ARBA" id="ARBA00023054"/>
    </source>
</evidence>
<dbReference type="OMA" id="TENQCIN"/>
<dbReference type="STRING" id="7266.A0A3B0KX94"/>
<feature type="region of interest" description="Disordered" evidence="6">
    <location>
        <begin position="189"/>
        <end position="234"/>
    </location>
</feature>
<evidence type="ECO:0000256" key="6">
    <source>
        <dbReference type="SAM" id="MobiDB-lite"/>
    </source>
</evidence>
<evidence type="ECO:0000256" key="3">
    <source>
        <dbReference type="ARBA" id="ARBA00022553"/>
    </source>
</evidence>
<evidence type="ECO:0000256" key="5">
    <source>
        <dbReference type="SAM" id="Coils"/>
    </source>
</evidence>
<keyword evidence="2" id="KW-0963">Cytoplasm</keyword>
<protein>
    <submittedName>
        <fullName evidence="7">Blast:Putative leucine-rich repeat-containing protein DDB_G0290503</fullName>
    </submittedName>
</protein>
<dbReference type="Proteomes" id="UP000268350">
    <property type="component" value="Unassembled WGS sequence"/>
</dbReference>
<feature type="coiled-coil region" evidence="5">
    <location>
        <begin position="794"/>
        <end position="988"/>
    </location>
</feature>
<comment type="subcellular location">
    <subcellularLocation>
        <location evidence="1">Cytoplasm</location>
    </subcellularLocation>
</comment>
<proteinExistence type="predicted"/>
<gene>
    <name evidence="7" type="ORF">DGUA_6G018951</name>
</gene>
<evidence type="ECO:0000256" key="2">
    <source>
        <dbReference type="ARBA" id="ARBA00022490"/>
    </source>
</evidence>